<dbReference type="InterPro" id="IPR002893">
    <property type="entry name" value="Znf_MYND"/>
</dbReference>
<dbReference type="GO" id="GO:0016579">
    <property type="term" value="P:protein deubiquitination"/>
    <property type="evidence" value="ECO:0007669"/>
    <property type="project" value="InterPro"/>
</dbReference>
<feature type="compositionally biased region" description="Basic and acidic residues" evidence="5">
    <location>
        <begin position="384"/>
        <end position="401"/>
    </location>
</feature>
<dbReference type="InterPro" id="IPR050164">
    <property type="entry name" value="Peptidase_C19"/>
</dbReference>
<feature type="compositionally biased region" description="Basic and acidic residues" evidence="5">
    <location>
        <begin position="326"/>
        <end position="335"/>
    </location>
</feature>
<keyword evidence="10" id="KW-1185">Reference proteome</keyword>
<evidence type="ECO:0000313" key="9">
    <source>
        <dbReference type="EMBL" id="WVZ11056.1"/>
    </source>
</evidence>
<dbReference type="PROSITE" id="PS50865">
    <property type="entry name" value="ZF_MYND_2"/>
    <property type="match status" value="1"/>
</dbReference>
<feature type="region of interest" description="Disordered" evidence="5">
    <location>
        <begin position="841"/>
        <end position="863"/>
    </location>
</feature>
<feature type="transmembrane region" description="Helical" evidence="6">
    <location>
        <begin position="39"/>
        <end position="57"/>
    </location>
</feature>
<gene>
    <name evidence="9" type="ORF">V8G54_015586</name>
</gene>
<dbReference type="PANTHER" id="PTHR24006">
    <property type="entry name" value="UBIQUITIN CARBOXYL-TERMINAL HYDROLASE"/>
    <property type="match status" value="1"/>
</dbReference>
<dbReference type="Proteomes" id="UP001374535">
    <property type="component" value="Chromosome 5"/>
</dbReference>
<evidence type="ECO:0000256" key="4">
    <source>
        <dbReference type="PROSITE-ProRule" id="PRU00134"/>
    </source>
</evidence>
<dbReference type="AlphaFoldDB" id="A0AAQ3S0B3"/>
<name>A0AAQ3S0B3_VIGMU</name>
<dbReference type="SUPFAM" id="SSF144232">
    <property type="entry name" value="HIT/MYND zinc finger-like"/>
    <property type="match status" value="1"/>
</dbReference>
<feature type="region of interest" description="Disordered" evidence="5">
    <location>
        <begin position="266"/>
        <end position="285"/>
    </location>
</feature>
<accession>A0AAQ3S0B3</accession>
<feature type="domain" description="MYND-type" evidence="8">
    <location>
        <begin position="160"/>
        <end position="197"/>
    </location>
</feature>
<keyword evidence="6" id="KW-0472">Membrane</keyword>
<feature type="compositionally biased region" description="Polar residues" evidence="5">
    <location>
        <begin position="268"/>
        <end position="285"/>
    </location>
</feature>
<dbReference type="Gene3D" id="6.10.140.2220">
    <property type="match status" value="1"/>
</dbReference>
<dbReference type="Pfam" id="PF01753">
    <property type="entry name" value="zf-MYND"/>
    <property type="match status" value="1"/>
</dbReference>
<evidence type="ECO:0000256" key="5">
    <source>
        <dbReference type="SAM" id="MobiDB-lite"/>
    </source>
</evidence>
<evidence type="ECO:0000256" key="1">
    <source>
        <dbReference type="ARBA" id="ARBA00022723"/>
    </source>
</evidence>
<feature type="region of interest" description="Disordered" evidence="5">
    <location>
        <begin position="384"/>
        <end position="406"/>
    </location>
</feature>
<dbReference type="SUPFAM" id="SSF54001">
    <property type="entry name" value="Cysteine proteinases"/>
    <property type="match status" value="1"/>
</dbReference>
<dbReference type="GO" id="GO:0005829">
    <property type="term" value="C:cytosol"/>
    <property type="evidence" value="ECO:0007669"/>
    <property type="project" value="TreeGrafter"/>
</dbReference>
<evidence type="ECO:0000256" key="3">
    <source>
        <dbReference type="ARBA" id="ARBA00022833"/>
    </source>
</evidence>
<evidence type="ECO:0008006" key="11">
    <source>
        <dbReference type="Google" id="ProtNLM"/>
    </source>
</evidence>
<keyword evidence="3" id="KW-0862">Zinc</keyword>
<dbReference type="InterPro" id="IPR001394">
    <property type="entry name" value="Peptidase_C19_UCH"/>
</dbReference>
<keyword evidence="1" id="KW-0479">Metal-binding</keyword>
<organism evidence="9 10">
    <name type="scientific">Vigna mungo</name>
    <name type="common">Black gram</name>
    <name type="synonym">Phaseolus mungo</name>
    <dbReference type="NCBI Taxonomy" id="3915"/>
    <lineage>
        <taxon>Eukaryota</taxon>
        <taxon>Viridiplantae</taxon>
        <taxon>Streptophyta</taxon>
        <taxon>Embryophyta</taxon>
        <taxon>Tracheophyta</taxon>
        <taxon>Spermatophyta</taxon>
        <taxon>Magnoliopsida</taxon>
        <taxon>eudicotyledons</taxon>
        <taxon>Gunneridae</taxon>
        <taxon>Pentapetalae</taxon>
        <taxon>rosids</taxon>
        <taxon>fabids</taxon>
        <taxon>Fabales</taxon>
        <taxon>Fabaceae</taxon>
        <taxon>Papilionoideae</taxon>
        <taxon>50 kb inversion clade</taxon>
        <taxon>NPAAA clade</taxon>
        <taxon>indigoferoid/millettioid clade</taxon>
        <taxon>Phaseoleae</taxon>
        <taxon>Vigna</taxon>
    </lineage>
</organism>
<dbReference type="InterPro" id="IPR028889">
    <property type="entry name" value="USP"/>
</dbReference>
<keyword evidence="6" id="KW-0812">Transmembrane</keyword>
<dbReference type="Pfam" id="PF00443">
    <property type="entry name" value="UCH"/>
    <property type="match status" value="1"/>
</dbReference>
<feature type="transmembrane region" description="Helical" evidence="6">
    <location>
        <begin position="78"/>
        <end position="103"/>
    </location>
</feature>
<keyword evidence="2 4" id="KW-0863">Zinc-finger</keyword>
<dbReference type="Gene3D" id="3.90.70.10">
    <property type="entry name" value="Cysteine proteinases"/>
    <property type="match status" value="1"/>
</dbReference>
<feature type="region of interest" description="Disordered" evidence="5">
    <location>
        <begin position="301"/>
        <end position="345"/>
    </location>
</feature>
<dbReference type="FunFam" id="6.10.140.2220:FF:000006">
    <property type="entry name" value="Ubiquitin carboxyl-terminal hydrolase 15"/>
    <property type="match status" value="1"/>
</dbReference>
<evidence type="ECO:0000259" key="7">
    <source>
        <dbReference type="PROSITE" id="PS50235"/>
    </source>
</evidence>
<dbReference type="PROSITE" id="PS50235">
    <property type="entry name" value="USP_3"/>
    <property type="match status" value="1"/>
</dbReference>
<protein>
    <recommendedName>
        <fullName evidence="11">Ubiquitin carboxyl-terminal hydrolase 17</fullName>
    </recommendedName>
</protein>
<feature type="domain" description="USP" evidence="7">
    <location>
        <begin position="461"/>
        <end position="811"/>
    </location>
</feature>
<reference evidence="9 10" key="1">
    <citation type="journal article" date="2023" name="Life. Sci Alliance">
        <title>Evolutionary insights into 3D genome organization and epigenetic landscape of Vigna mungo.</title>
        <authorList>
            <person name="Junaid A."/>
            <person name="Singh B."/>
            <person name="Bhatia S."/>
        </authorList>
    </citation>
    <scope>NUCLEOTIDE SEQUENCE [LARGE SCALE GENOMIC DNA]</scope>
    <source>
        <strain evidence="9">Urdbean</strain>
    </source>
</reference>
<dbReference type="GO" id="GO:0004843">
    <property type="term" value="F:cysteine-type deubiquitinase activity"/>
    <property type="evidence" value="ECO:0007669"/>
    <property type="project" value="InterPro"/>
</dbReference>
<sequence length="1028" mass="114458">MKWATQDLTYGSKSGTTGVKLSNSQILAKSTPIVINAKGAIALAVLGGGYLCVARLQRSGSWVRGWSWVRDKVTEWETAMLVPGILGFQGLVYVVLALGFAVIRHVWRNAEAKRDEAMMMRSPEDAGMEEMEVSAAAAPSPVEYSSPVPVPVNVSRWYQCAVCYAPTTMRCARCKAVRYCSGKCQISHWRQGHKDECCPPPTTTMEINDENISYRASASRTESGHHEIKGIHADISSSNDSYSNLDPSVGARKSFDDNYYNRFPNPVYNDTTADSSVGSTHNKDSTVNMKCSVNIEVKDSNAIKRTKTNPSNTNDETRLKSKVPKTKSDTSHDEAANLGSHERRRKVVILEKSGTDTSKYKTVPYLSGSTKYAVIDDVEEESHLSKYREARRLSSSSRDRPSSTTKGDFLLQSKCVKTDDCHSLPTKVSAIPNLPQNVRSGLKTSMQKVVQQFRSSKDSRSSENEMGFPYELFVELYCYDKMKLFPFGLTNCQKKGWCFTCEFEHLIQKAKEGISPLSPIGILSKIHKIGSHLGHGREEDAHEFLRCAVDTMQSVCLKEASVSSPLAEETTLVGYTFGGYLRSKIKCLRCLGKSERYERMMDLTVEIDGDIGTLEEALGQFTAPEILDKDNKYNCSRDLIESLGLVLLGIDSPGLRVGWLQLAAAEKFEGCWLQTEVVLQTSCSLQAQNWCKTYEKARNKLTVLEAPNILTIVLKRFQSGNFEKLNKSVQFPEVLNMAPYMSGTKDKSPLYSLYAVVVHLDIMNAAFSGHYVCYVKNIQGEWFRTDDSRVEPVELSRVLSERAYMLLYARHSPKPLGLVSSTAISSAGKFKRRNLEAIPATSKTRSNSMATSGHSSYLQQKHGKHPNWNDVDDSLSNDFAYPEEWRFQYGGRNTMVDSSSESSLFSSSDASSCSTASIKDSASSVDFSDYIFGEVGPNWYSHYGLSSNMVSSSSYDNLDTDFLVDSGANRRLRQDTEDKAVLYANKNKNHSGSRGIDLKRYITANHYDKNSGVHVRRTSGDASAQTFY</sequence>
<feature type="compositionally biased region" description="Polar residues" evidence="5">
    <location>
        <begin position="841"/>
        <end position="859"/>
    </location>
</feature>
<evidence type="ECO:0000256" key="2">
    <source>
        <dbReference type="ARBA" id="ARBA00022771"/>
    </source>
</evidence>
<proteinExistence type="predicted"/>
<dbReference type="PANTHER" id="PTHR24006:SF690">
    <property type="entry name" value="UBIQUITIN CARBOXYL-TERMINAL HYDROLASE 17"/>
    <property type="match status" value="1"/>
</dbReference>
<evidence type="ECO:0000259" key="8">
    <source>
        <dbReference type="PROSITE" id="PS50865"/>
    </source>
</evidence>
<dbReference type="InterPro" id="IPR038765">
    <property type="entry name" value="Papain-like_cys_pep_sf"/>
</dbReference>
<dbReference type="GO" id="GO:0008270">
    <property type="term" value="F:zinc ion binding"/>
    <property type="evidence" value="ECO:0007669"/>
    <property type="project" value="UniProtKB-KW"/>
</dbReference>
<evidence type="ECO:0000256" key="6">
    <source>
        <dbReference type="SAM" id="Phobius"/>
    </source>
</evidence>
<keyword evidence="6" id="KW-1133">Transmembrane helix</keyword>
<dbReference type="GO" id="GO:0005634">
    <property type="term" value="C:nucleus"/>
    <property type="evidence" value="ECO:0007669"/>
    <property type="project" value="TreeGrafter"/>
</dbReference>
<evidence type="ECO:0000313" key="10">
    <source>
        <dbReference type="Proteomes" id="UP001374535"/>
    </source>
</evidence>
<dbReference type="EMBL" id="CP144696">
    <property type="protein sequence ID" value="WVZ11056.1"/>
    <property type="molecule type" value="Genomic_DNA"/>
</dbReference>